<sequence>MPLTPRVTPAKQPLRIALSERLAHNPLQAFTLLRAGWQHAHALMTQEQMLAPQIEPDDLRQAEVQTDQLFALLDFVRQCTKSIDRTFFFRRSSSGAFSLKPLGRSLQHVLPAVSALSRPDRRDLAFAPSIETACRAFTHVGLHQLWIDWSQDLQSSAAPLVTLLENFGDHIRDHQRSTSAGRAQALHDEIHRTRFQNTKRYFAKLARAYPTGYLARVELELASGGAADHQTRFLHLHRSSRDLIRRLKLVYGEAMVGDARLIDRASGNGYQAHVALVFDGPSHKELRDIEQALPGLWREVVPNGRLRDANTMPNFQYRGTGAEYRDYESLSSQLGKAAVYMARTGEMFRVHLDGAHTDLVLAEVSDIDPKCKN</sequence>
<comment type="caution">
    <text evidence="1">The sequence shown here is derived from an EMBL/GenBank/DDBJ whole genome shotgun (WGS) entry which is preliminary data.</text>
</comment>
<protein>
    <submittedName>
        <fullName evidence="1">Uncharacterized protein</fullName>
    </submittedName>
</protein>
<dbReference type="Proteomes" id="UP000319212">
    <property type="component" value="Unassembled WGS sequence"/>
</dbReference>
<dbReference type="AlphaFoldDB" id="A0A502DLA9"/>
<evidence type="ECO:0000313" key="1">
    <source>
        <dbReference type="EMBL" id="TPG26033.1"/>
    </source>
</evidence>
<gene>
    <name evidence="1" type="ORF">EAH82_16730</name>
</gene>
<name>A0A502DLA9_9BURK</name>
<reference evidence="1 2" key="1">
    <citation type="journal article" date="2019" name="Environ. Microbiol.">
        <title>Species interactions and distinct microbial communities in high Arctic permafrost affected cryosols are associated with the CH4 and CO2 gas fluxes.</title>
        <authorList>
            <person name="Altshuler I."/>
            <person name="Hamel J."/>
            <person name="Turney S."/>
            <person name="Magnuson E."/>
            <person name="Levesque R."/>
            <person name="Greer C."/>
            <person name="Whyte L.G."/>
        </authorList>
    </citation>
    <scope>NUCLEOTIDE SEQUENCE [LARGE SCALE GENOMIC DNA]</scope>
    <source>
        <strain evidence="1 2">S06.C</strain>
    </source>
</reference>
<accession>A0A502DLA9</accession>
<proteinExistence type="predicted"/>
<organism evidence="1 2">
    <name type="scientific">Variovorax guangxiensis</name>
    <dbReference type="NCBI Taxonomy" id="1775474"/>
    <lineage>
        <taxon>Bacteria</taxon>
        <taxon>Pseudomonadati</taxon>
        <taxon>Pseudomonadota</taxon>
        <taxon>Betaproteobacteria</taxon>
        <taxon>Burkholderiales</taxon>
        <taxon>Comamonadaceae</taxon>
        <taxon>Variovorax</taxon>
    </lineage>
</organism>
<dbReference type="EMBL" id="RCZI01000004">
    <property type="protein sequence ID" value="TPG26033.1"/>
    <property type="molecule type" value="Genomic_DNA"/>
</dbReference>
<evidence type="ECO:0000313" key="2">
    <source>
        <dbReference type="Proteomes" id="UP000319212"/>
    </source>
</evidence>